<protein>
    <submittedName>
        <fullName evidence="1">Uncharacterized protein</fullName>
    </submittedName>
</protein>
<proteinExistence type="predicted"/>
<accession>A0A5N5WJS5</accession>
<dbReference type="OrthoDB" id="4405472at2759"/>
<organism evidence="1 2">
    <name type="scientific">Aspergillus leporis</name>
    <dbReference type="NCBI Taxonomy" id="41062"/>
    <lineage>
        <taxon>Eukaryota</taxon>
        <taxon>Fungi</taxon>
        <taxon>Dikarya</taxon>
        <taxon>Ascomycota</taxon>
        <taxon>Pezizomycotina</taxon>
        <taxon>Eurotiomycetes</taxon>
        <taxon>Eurotiomycetidae</taxon>
        <taxon>Eurotiales</taxon>
        <taxon>Aspergillaceae</taxon>
        <taxon>Aspergillus</taxon>
        <taxon>Aspergillus subgen. Circumdati</taxon>
    </lineage>
</organism>
<dbReference type="EMBL" id="ML732420">
    <property type="protein sequence ID" value="KAB8068055.1"/>
    <property type="molecule type" value="Genomic_DNA"/>
</dbReference>
<sequence>MNLVEDVVENSASKNVVNEPTLDAENNLSHSLGDVDVADKGPAAQLNGIIRVFYNSSNAQALDPPRKGTENDHFIEVKDIVAVILKKYPKEPMKELSGRHLGQFISVAMHANKALNVFKIEKSLNQRKKNVKLENYPNDAEIRKYYKSKVHGYKKTVLEFVKELLDQMVNDKTSFSPLSNEVGKELSGIVGKWT</sequence>
<evidence type="ECO:0000313" key="1">
    <source>
        <dbReference type="EMBL" id="KAB8068055.1"/>
    </source>
</evidence>
<dbReference type="Proteomes" id="UP000326565">
    <property type="component" value="Unassembled WGS sequence"/>
</dbReference>
<gene>
    <name evidence="1" type="ORF">BDV29DRAFT_162758</name>
</gene>
<keyword evidence="2" id="KW-1185">Reference proteome</keyword>
<reference evidence="1 2" key="1">
    <citation type="submission" date="2019-04" db="EMBL/GenBank/DDBJ databases">
        <title>Friends and foes A comparative genomics study of 23 Aspergillus species from section Flavi.</title>
        <authorList>
            <consortium name="DOE Joint Genome Institute"/>
            <person name="Kjaerbolling I."/>
            <person name="Vesth T."/>
            <person name="Frisvad J.C."/>
            <person name="Nybo J.L."/>
            <person name="Theobald S."/>
            <person name="Kildgaard S."/>
            <person name="Isbrandt T."/>
            <person name="Kuo A."/>
            <person name="Sato A."/>
            <person name="Lyhne E.K."/>
            <person name="Kogle M.E."/>
            <person name="Wiebenga A."/>
            <person name="Kun R.S."/>
            <person name="Lubbers R.J."/>
            <person name="Makela M.R."/>
            <person name="Barry K."/>
            <person name="Chovatia M."/>
            <person name="Clum A."/>
            <person name="Daum C."/>
            <person name="Haridas S."/>
            <person name="He G."/>
            <person name="LaButti K."/>
            <person name="Lipzen A."/>
            <person name="Mondo S."/>
            <person name="Riley R."/>
            <person name="Salamov A."/>
            <person name="Simmons B.A."/>
            <person name="Magnuson J.K."/>
            <person name="Henrissat B."/>
            <person name="Mortensen U.H."/>
            <person name="Larsen T.O."/>
            <person name="Devries R.P."/>
            <person name="Grigoriev I.V."/>
            <person name="Machida M."/>
            <person name="Baker S.E."/>
            <person name="Andersen M.R."/>
        </authorList>
    </citation>
    <scope>NUCLEOTIDE SEQUENCE [LARGE SCALE GENOMIC DNA]</scope>
    <source>
        <strain evidence="1 2">CBS 151.66</strain>
    </source>
</reference>
<name>A0A5N5WJS5_9EURO</name>
<dbReference type="AlphaFoldDB" id="A0A5N5WJS5"/>
<evidence type="ECO:0000313" key="2">
    <source>
        <dbReference type="Proteomes" id="UP000326565"/>
    </source>
</evidence>